<evidence type="ECO:0000313" key="1">
    <source>
        <dbReference type="EMBL" id="MPM81362.1"/>
    </source>
</evidence>
<reference evidence="1" key="1">
    <citation type="submission" date="2019-08" db="EMBL/GenBank/DDBJ databases">
        <authorList>
            <person name="Kucharzyk K."/>
            <person name="Murdoch R.W."/>
            <person name="Higgins S."/>
            <person name="Loffler F."/>
        </authorList>
    </citation>
    <scope>NUCLEOTIDE SEQUENCE</scope>
</reference>
<accession>A0A645CXD5</accession>
<name>A0A645CXD5_9ZZZZ</name>
<comment type="caution">
    <text evidence="1">The sequence shown here is derived from an EMBL/GenBank/DDBJ whole genome shotgun (WGS) entry which is preliminary data.</text>
</comment>
<dbReference type="EMBL" id="VSSQ01030726">
    <property type="protein sequence ID" value="MPM81362.1"/>
    <property type="molecule type" value="Genomic_DNA"/>
</dbReference>
<protein>
    <submittedName>
        <fullName evidence="1">Uncharacterized protein</fullName>
    </submittedName>
</protein>
<organism evidence="1">
    <name type="scientific">bioreactor metagenome</name>
    <dbReference type="NCBI Taxonomy" id="1076179"/>
    <lineage>
        <taxon>unclassified sequences</taxon>
        <taxon>metagenomes</taxon>
        <taxon>ecological metagenomes</taxon>
    </lineage>
</organism>
<sequence length="67" mass="7812">MKKKTHVLPSVVECDLHTGESRVLEYVEITDDEYKKQVIEPLAKIFYEAMKRDIESGKFKPGEIKKD</sequence>
<dbReference type="AlphaFoldDB" id="A0A645CXD5"/>
<gene>
    <name evidence="1" type="ORF">SDC9_128415</name>
</gene>
<proteinExistence type="predicted"/>